<feature type="non-terminal residue" evidence="1">
    <location>
        <position position="1"/>
    </location>
</feature>
<dbReference type="SUPFAM" id="SSF51069">
    <property type="entry name" value="Carbonic anhydrase"/>
    <property type="match status" value="1"/>
</dbReference>
<name>A0A9N9IQD4_9GLOM</name>
<keyword evidence="2" id="KW-1185">Reference proteome</keyword>
<proteinExistence type="predicted"/>
<comment type="caution">
    <text evidence="1">The sequence shown here is derived from an EMBL/GenBank/DDBJ whole genome shotgun (WGS) entry which is preliminary data.</text>
</comment>
<dbReference type="Proteomes" id="UP000789396">
    <property type="component" value="Unassembled WGS sequence"/>
</dbReference>
<evidence type="ECO:0000313" key="1">
    <source>
        <dbReference type="EMBL" id="CAG8742651.1"/>
    </source>
</evidence>
<accession>A0A9N9IQD4</accession>
<dbReference type="EMBL" id="CAJVPZ010032774">
    <property type="protein sequence ID" value="CAG8742651.1"/>
    <property type="molecule type" value="Genomic_DNA"/>
</dbReference>
<reference evidence="1" key="1">
    <citation type="submission" date="2021-06" db="EMBL/GenBank/DDBJ databases">
        <authorList>
            <person name="Kallberg Y."/>
            <person name="Tangrot J."/>
            <person name="Rosling A."/>
        </authorList>
    </citation>
    <scope>NUCLEOTIDE SEQUENCE</scope>
    <source>
        <strain evidence="1">IN212</strain>
    </source>
</reference>
<dbReference type="AlphaFoldDB" id="A0A9N9IQD4"/>
<protein>
    <submittedName>
        <fullName evidence="1">11412_t:CDS:1</fullName>
    </submittedName>
</protein>
<feature type="non-terminal residue" evidence="1">
    <location>
        <position position="96"/>
    </location>
</feature>
<dbReference type="InterPro" id="IPR036398">
    <property type="entry name" value="CA_dom_sf"/>
</dbReference>
<organism evidence="1 2">
    <name type="scientific">Racocetra fulgida</name>
    <dbReference type="NCBI Taxonomy" id="60492"/>
    <lineage>
        <taxon>Eukaryota</taxon>
        <taxon>Fungi</taxon>
        <taxon>Fungi incertae sedis</taxon>
        <taxon>Mucoromycota</taxon>
        <taxon>Glomeromycotina</taxon>
        <taxon>Glomeromycetes</taxon>
        <taxon>Diversisporales</taxon>
        <taxon>Gigasporaceae</taxon>
        <taxon>Racocetra</taxon>
    </lineage>
</organism>
<dbReference type="OrthoDB" id="429145at2759"/>
<sequence length="96" mass="10738">GSSELCLVGKHQSPIDIIPTDYSKSQIPPPSDVRVKDVEEAELAHIVTTLEVAPCKEEEGKEGEGEAFFPAEFKIGDETFKLLQFHFHTPSEHRFD</sequence>
<dbReference type="Gene3D" id="3.10.200.10">
    <property type="entry name" value="Alpha carbonic anhydrase"/>
    <property type="match status" value="1"/>
</dbReference>
<gene>
    <name evidence="1" type="ORF">RFULGI_LOCUS12994</name>
</gene>
<evidence type="ECO:0000313" key="2">
    <source>
        <dbReference type="Proteomes" id="UP000789396"/>
    </source>
</evidence>